<dbReference type="Proteomes" id="UP000028488">
    <property type="component" value="Chromosome"/>
</dbReference>
<feature type="transmembrane region" description="Helical" evidence="1">
    <location>
        <begin position="167"/>
        <end position="192"/>
    </location>
</feature>
<feature type="transmembrane region" description="Helical" evidence="1">
    <location>
        <begin position="6"/>
        <end position="26"/>
    </location>
</feature>
<dbReference type="EMBL" id="CP008947">
    <property type="protein sequence ID" value="AII08002.1"/>
    <property type="molecule type" value="Genomic_DNA"/>
</dbReference>
<dbReference type="PANTHER" id="PTHR40761:SF1">
    <property type="entry name" value="CONSERVED INTEGRAL MEMBRANE ALANINE VALINE AND LEUCINE RICH PROTEIN-RELATED"/>
    <property type="match status" value="1"/>
</dbReference>
<evidence type="ECO:0000256" key="1">
    <source>
        <dbReference type="SAM" id="Phobius"/>
    </source>
</evidence>
<feature type="transmembrane region" description="Helical" evidence="1">
    <location>
        <begin position="229"/>
        <end position="254"/>
    </location>
</feature>
<feature type="transmembrane region" description="Helical" evidence="1">
    <location>
        <begin position="198"/>
        <end position="217"/>
    </location>
</feature>
<dbReference type="PANTHER" id="PTHR40761">
    <property type="entry name" value="CONSERVED INTEGRAL MEMBRANE ALANINE VALINE AND LEUCINE RICH PROTEIN-RELATED"/>
    <property type="match status" value="1"/>
</dbReference>
<dbReference type="AlphaFoldDB" id="A0A076ERY5"/>
<reference evidence="2 3" key="1">
    <citation type="submission" date="2014-07" db="EMBL/GenBank/DDBJ databases">
        <title>Genome Sequence of Rhodococcus opacus Strain R7, a Biodegrader of Mono- and Polycyclic Aromatic Hydrocarbons.</title>
        <authorList>
            <person name="Di Gennaro P."/>
            <person name="Zampolli J."/>
            <person name="Presti I."/>
            <person name="Cappelletti M."/>
            <person name="D'Ursi P."/>
            <person name="Orro A."/>
            <person name="Mezzelani A."/>
            <person name="Milanesi L."/>
        </authorList>
    </citation>
    <scope>NUCLEOTIDE SEQUENCE [LARGE SCALE GENOMIC DNA]</scope>
    <source>
        <strain evidence="2 3">R7</strain>
    </source>
</reference>
<feature type="transmembrane region" description="Helical" evidence="1">
    <location>
        <begin position="260"/>
        <end position="279"/>
    </location>
</feature>
<name>A0A076ERY5_RHOOP</name>
<dbReference type="NCBIfam" id="NF038012">
    <property type="entry name" value="DMT_1"/>
    <property type="match status" value="1"/>
</dbReference>
<dbReference type="eggNOG" id="COG0697">
    <property type="taxonomic scope" value="Bacteria"/>
</dbReference>
<keyword evidence="1" id="KW-1133">Transmembrane helix</keyword>
<evidence type="ECO:0000313" key="2">
    <source>
        <dbReference type="EMBL" id="AII08002.1"/>
    </source>
</evidence>
<evidence type="ECO:0000313" key="3">
    <source>
        <dbReference type="Proteomes" id="UP000028488"/>
    </source>
</evidence>
<accession>A0A076ERY5</accession>
<dbReference type="RefSeq" id="WP_128640870.1">
    <property type="nucleotide sequence ID" value="NZ_CP008947.1"/>
</dbReference>
<feature type="transmembrane region" description="Helical" evidence="1">
    <location>
        <begin position="108"/>
        <end position="125"/>
    </location>
</feature>
<protein>
    <submittedName>
        <fullName evidence="2">Membrane protein</fullName>
    </submittedName>
</protein>
<sequence>MTVTDSVLAVVFAVGAALCIAVGTVVRHRSAAQIPDQNVGVLGPITTLVRQPVWWVGTVVGIGGYALQAAALGLGSLLLVQPLLVLSLLFALPLGARFSGRTVTRADWLWASALTAAIAVLVVVGDPRPGVERAETRHWIVICLIGLPFVLACLLGARSGSRSRRALLLGLAGGALFGVAAVLTKGVVHLAGEGPRPLFTSIELYALVVVGAAAVTLQQSAFQVGALQASLPATTVMEPLVASLLGFVVLGEYLDADRKVTAVLVIALVAVIMAAVALARGAAVVEDTASDSAQPLSRSRR</sequence>
<organism evidence="2 3">
    <name type="scientific">Rhodococcus opacus</name>
    <name type="common">Nocardia opaca</name>
    <dbReference type="NCBI Taxonomy" id="37919"/>
    <lineage>
        <taxon>Bacteria</taxon>
        <taxon>Bacillati</taxon>
        <taxon>Actinomycetota</taxon>
        <taxon>Actinomycetes</taxon>
        <taxon>Mycobacteriales</taxon>
        <taxon>Nocardiaceae</taxon>
        <taxon>Rhodococcus</taxon>
    </lineage>
</organism>
<keyword evidence="1" id="KW-0472">Membrane</keyword>
<feature type="transmembrane region" description="Helical" evidence="1">
    <location>
        <begin position="137"/>
        <end position="155"/>
    </location>
</feature>
<feature type="transmembrane region" description="Helical" evidence="1">
    <location>
        <begin position="77"/>
        <end position="96"/>
    </location>
</feature>
<gene>
    <name evidence="2" type="ORF">EP51_26590</name>
</gene>
<keyword evidence="1" id="KW-0812">Transmembrane</keyword>
<proteinExistence type="predicted"/>